<dbReference type="SMART" id="SM00028">
    <property type="entry name" value="TPR"/>
    <property type="match status" value="2"/>
</dbReference>
<dbReference type="EMBL" id="BDQK01000017">
    <property type="protein sequence ID" value="GBF82660.1"/>
    <property type="molecule type" value="Genomic_DNA"/>
</dbReference>
<comment type="caution">
    <text evidence="4">The sequence shown here is derived from an EMBL/GenBank/DDBJ whole genome shotgun (WGS) entry which is preliminary data.</text>
</comment>
<sequence length="157" mass="18599">MIYEIILNKTPEVEELEQKNAELTLIETELIQKELELTTLHAELHTFELDYLQIVGNCNTADYWRLKGNNFFIIEAYEEAILAYDKALAIQPNDEMTWTNRAKILGKLNRYEDAIYSYDRVLEINPDNYEAWCLKSHYNLVKFLLFNDSKIKKDIKI</sequence>
<dbReference type="PANTHER" id="PTHR44943">
    <property type="entry name" value="CELLULOSE SYNTHASE OPERON PROTEIN C"/>
    <property type="match status" value="1"/>
</dbReference>
<dbReference type="SUPFAM" id="SSF48452">
    <property type="entry name" value="TPR-like"/>
    <property type="match status" value="1"/>
</dbReference>
<evidence type="ECO:0000313" key="4">
    <source>
        <dbReference type="EMBL" id="GBF82660.1"/>
    </source>
</evidence>
<proteinExistence type="predicted"/>
<keyword evidence="1" id="KW-0677">Repeat</keyword>
<dbReference type="InterPro" id="IPR051685">
    <property type="entry name" value="Ycf3/AcsC/BcsC/TPR_MFPF"/>
</dbReference>
<name>A0A401IN16_APHSA</name>
<dbReference type="AlphaFoldDB" id="A0A401IN16"/>
<gene>
    <name evidence="4" type="ORF">AsFPU1_4092</name>
</gene>
<dbReference type="PANTHER" id="PTHR44943:SF8">
    <property type="entry name" value="TPR REPEAT-CONTAINING PROTEIN MJ0263"/>
    <property type="match status" value="1"/>
</dbReference>
<accession>A0A401IN16</accession>
<dbReference type="InterPro" id="IPR019734">
    <property type="entry name" value="TPR_rpt"/>
</dbReference>
<keyword evidence="5" id="KW-1185">Reference proteome</keyword>
<feature type="repeat" description="TPR" evidence="3">
    <location>
        <begin position="61"/>
        <end position="94"/>
    </location>
</feature>
<keyword evidence="2 3" id="KW-0802">TPR repeat</keyword>
<dbReference type="Gene3D" id="1.25.40.10">
    <property type="entry name" value="Tetratricopeptide repeat domain"/>
    <property type="match status" value="1"/>
</dbReference>
<reference evidence="5" key="1">
    <citation type="submission" date="2017-05" db="EMBL/GenBank/DDBJ databases">
        <title>Physiological properties and genetic analysis related to exopolysaccharide production of fresh-water unicellular cyanobacterium Aphanothece sacrum, Suizenji Nori, that has been cultured as a food source in Japan.</title>
        <authorList>
            <person name="Kanesaki Y."/>
            <person name="Yoshikawa S."/>
            <person name="Ohki K."/>
        </authorList>
    </citation>
    <scope>NUCLEOTIDE SEQUENCE [LARGE SCALE GENOMIC DNA]</scope>
    <source>
        <strain evidence="5">FPU1</strain>
    </source>
</reference>
<protein>
    <submittedName>
        <fullName evidence="4">Tetratricopeptide repeat domain protein</fullName>
    </submittedName>
</protein>
<evidence type="ECO:0000313" key="5">
    <source>
        <dbReference type="Proteomes" id="UP000287247"/>
    </source>
</evidence>
<dbReference type="Pfam" id="PF13181">
    <property type="entry name" value="TPR_8"/>
    <property type="match status" value="1"/>
</dbReference>
<dbReference type="InterPro" id="IPR011990">
    <property type="entry name" value="TPR-like_helical_dom_sf"/>
</dbReference>
<evidence type="ECO:0000256" key="2">
    <source>
        <dbReference type="ARBA" id="ARBA00022803"/>
    </source>
</evidence>
<dbReference type="PROSITE" id="PS50005">
    <property type="entry name" value="TPR"/>
    <property type="match status" value="2"/>
</dbReference>
<dbReference type="OrthoDB" id="426783at2"/>
<dbReference type="Pfam" id="PF00515">
    <property type="entry name" value="TPR_1"/>
    <property type="match status" value="1"/>
</dbReference>
<organism evidence="4 5">
    <name type="scientific">Aphanothece sacrum FPU1</name>
    <dbReference type="NCBI Taxonomy" id="1920663"/>
    <lineage>
        <taxon>Bacteria</taxon>
        <taxon>Bacillati</taxon>
        <taxon>Cyanobacteriota</taxon>
        <taxon>Cyanophyceae</taxon>
        <taxon>Oscillatoriophycideae</taxon>
        <taxon>Chroococcales</taxon>
        <taxon>Aphanothecaceae</taxon>
        <taxon>Aphanothece</taxon>
    </lineage>
</organism>
<feature type="repeat" description="TPR" evidence="3">
    <location>
        <begin position="95"/>
        <end position="128"/>
    </location>
</feature>
<evidence type="ECO:0000256" key="3">
    <source>
        <dbReference type="PROSITE-ProRule" id="PRU00339"/>
    </source>
</evidence>
<evidence type="ECO:0000256" key="1">
    <source>
        <dbReference type="ARBA" id="ARBA00022737"/>
    </source>
</evidence>
<dbReference type="Proteomes" id="UP000287247">
    <property type="component" value="Unassembled WGS sequence"/>
</dbReference>